<name>A0A2S8AAF8_9FLAO</name>
<gene>
    <name evidence="1" type="ORF">C4S77_07135</name>
</gene>
<evidence type="ECO:0000313" key="2">
    <source>
        <dbReference type="Proteomes" id="UP000238042"/>
    </source>
</evidence>
<dbReference type="AlphaFoldDB" id="A0A2S8AAF8"/>
<dbReference type="EMBL" id="PSZM01000040">
    <property type="protein sequence ID" value="PQL91578.1"/>
    <property type="molecule type" value="Genomic_DNA"/>
</dbReference>
<dbReference type="RefSeq" id="WP_105246971.1">
    <property type="nucleotide sequence ID" value="NZ_PSZM01000040.1"/>
</dbReference>
<accession>A0A2S8AAF8</accession>
<dbReference type="OrthoDB" id="659408at2"/>
<evidence type="ECO:0000313" key="1">
    <source>
        <dbReference type="EMBL" id="PQL91578.1"/>
    </source>
</evidence>
<proteinExistence type="predicted"/>
<dbReference type="Gene3D" id="3.40.50.1820">
    <property type="entry name" value="alpha/beta hydrolase"/>
    <property type="match status" value="1"/>
</dbReference>
<protein>
    <recommendedName>
        <fullName evidence="3">Alpha/beta hydrolase</fullName>
    </recommendedName>
</protein>
<dbReference type="InterPro" id="IPR029058">
    <property type="entry name" value="AB_hydrolase_fold"/>
</dbReference>
<keyword evidence="2" id="KW-1185">Reference proteome</keyword>
<dbReference type="SUPFAM" id="SSF53474">
    <property type="entry name" value="alpha/beta-Hydrolases"/>
    <property type="match status" value="1"/>
</dbReference>
<evidence type="ECO:0008006" key="3">
    <source>
        <dbReference type="Google" id="ProtNLM"/>
    </source>
</evidence>
<dbReference type="Proteomes" id="UP000238042">
    <property type="component" value="Unassembled WGS sequence"/>
</dbReference>
<comment type="caution">
    <text evidence="1">The sequence shown here is derived from an EMBL/GenBank/DDBJ whole genome shotgun (WGS) entry which is preliminary data.</text>
</comment>
<organism evidence="1 2">
    <name type="scientific">Apibacter adventoris</name>
    <dbReference type="NCBI Taxonomy" id="1679466"/>
    <lineage>
        <taxon>Bacteria</taxon>
        <taxon>Pseudomonadati</taxon>
        <taxon>Bacteroidota</taxon>
        <taxon>Flavobacteriia</taxon>
        <taxon>Flavobacteriales</taxon>
        <taxon>Weeksellaceae</taxon>
        <taxon>Apibacter</taxon>
    </lineage>
</organism>
<reference evidence="1 2" key="1">
    <citation type="submission" date="2018-02" db="EMBL/GenBank/DDBJ databases">
        <title>Genome sequences of Apibacter spp., gut symbionts of Asian honey bees.</title>
        <authorList>
            <person name="Kwong W.K."/>
            <person name="Steele M.I."/>
            <person name="Moran N.A."/>
        </authorList>
    </citation>
    <scope>NUCLEOTIDE SEQUENCE [LARGE SCALE GENOMIC DNA]</scope>
    <source>
        <strain evidence="2">wkB301</strain>
    </source>
</reference>
<sequence length="233" mass="27842">MKVYFIPGLGANCKCFKHIKLPDGFEKVYIEWFTPKGTETIEEYTHKMAEKIDTTEPFILVGYSFGGIIVQEMNKFMNPEKTILIASMKNDIQTPQLFKILKRIKFTHWFPMTFFTSKKFLSYAFLRSVYFKMRPPRIKDKEDLKIEEYMTQMNPQYLKWSINQIINWKSEKECKNIYQIHGTKDIIFPYKKISIKTKKDDMQDNLYTIDKASHILVLEYPHKINKAFEKILL</sequence>